<sequence length="51" mass="5719">MGYQATNHNLDLINTIQLEILSDFNDIKTGNIAYVPSKRTAKGEHCIVQTE</sequence>
<reference evidence="2" key="1">
    <citation type="journal article" date="2019" name="Int. J. Syst. Evol. Microbiol.">
        <title>The Global Catalogue of Microorganisms (GCM) 10K type strain sequencing project: providing services to taxonomists for standard genome sequencing and annotation.</title>
        <authorList>
            <consortium name="The Broad Institute Genomics Platform"/>
            <consortium name="The Broad Institute Genome Sequencing Center for Infectious Disease"/>
            <person name="Wu L."/>
            <person name="Ma J."/>
        </authorList>
    </citation>
    <scope>NUCLEOTIDE SEQUENCE [LARGE SCALE GENOMIC DNA]</scope>
    <source>
        <strain evidence="2">CGMCC 1.15922</strain>
    </source>
</reference>
<gene>
    <name evidence="1" type="ORF">GCM10011501_11500</name>
</gene>
<dbReference type="EMBL" id="BNAH01000004">
    <property type="protein sequence ID" value="GHE84483.1"/>
    <property type="molecule type" value="Genomic_DNA"/>
</dbReference>
<protein>
    <submittedName>
        <fullName evidence="1">Uncharacterized protein</fullName>
    </submittedName>
</protein>
<evidence type="ECO:0000313" key="1">
    <source>
        <dbReference type="EMBL" id="GHE84483.1"/>
    </source>
</evidence>
<keyword evidence="2" id="KW-1185">Reference proteome</keyword>
<organism evidence="1 2">
    <name type="scientific">Thalassotalea profundi</name>
    <dbReference type="NCBI Taxonomy" id="2036687"/>
    <lineage>
        <taxon>Bacteria</taxon>
        <taxon>Pseudomonadati</taxon>
        <taxon>Pseudomonadota</taxon>
        <taxon>Gammaproteobacteria</taxon>
        <taxon>Alteromonadales</taxon>
        <taxon>Colwelliaceae</taxon>
        <taxon>Thalassotalea</taxon>
    </lineage>
</organism>
<dbReference type="RefSeq" id="WP_189377238.1">
    <property type="nucleotide sequence ID" value="NZ_BNAH01000004.1"/>
</dbReference>
<name>A0ABQ3IJX6_9GAMM</name>
<evidence type="ECO:0000313" key="2">
    <source>
        <dbReference type="Proteomes" id="UP000626370"/>
    </source>
</evidence>
<dbReference type="Proteomes" id="UP000626370">
    <property type="component" value="Unassembled WGS sequence"/>
</dbReference>
<accession>A0ABQ3IJX6</accession>
<comment type="caution">
    <text evidence="1">The sequence shown here is derived from an EMBL/GenBank/DDBJ whole genome shotgun (WGS) entry which is preliminary data.</text>
</comment>
<proteinExistence type="predicted"/>